<dbReference type="Proteomes" id="UP000683360">
    <property type="component" value="Unassembled WGS sequence"/>
</dbReference>
<accession>A0A8S3VL20</accession>
<keyword evidence="2" id="KW-1185">Reference proteome</keyword>
<evidence type="ECO:0000313" key="1">
    <source>
        <dbReference type="EMBL" id="CAG2254338.1"/>
    </source>
</evidence>
<dbReference type="PANTHER" id="PTHR47331">
    <property type="entry name" value="PHD-TYPE DOMAIN-CONTAINING PROTEIN"/>
    <property type="match status" value="1"/>
</dbReference>
<dbReference type="PANTHER" id="PTHR47331:SF1">
    <property type="entry name" value="GAG-LIKE PROTEIN"/>
    <property type="match status" value="1"/>
</dbReference>
<proteinExistence type="predicted"/>
<dbReference type="AlphaFoldDB" id="A0A8S3VL20"/>
<protein>
    <submittedName>
        <fullName evidence="1">Uncharacterized protein</fullName>
    </submittedName>
</protein>
<dbReference type="OrthoDB" id="10052339at2759"/>
<dbReference type="EMBL" id="CAJPWZ010003240">
    <property type="protein sequence ID" value="CAG2254338.1"/>
    <property type="molecule type" value="Genomic_DNA"/>
</dbReference>
<evidence type="ECO:0000313" key="2">
    <source>
        <dbReference type="Proteomes" id="UP000683360"/>
    </source>
</evidence>
<reference evidence="1" key="1">
    <citation type="submission" date="2021-03" db="EMBL/GenBank/DDBJ databases">
        <authorList>
            <person name="Bekaert M."/>
        </authorList>
    </citation>
    <scope>NUCLEOTIDE SEQUENCE</scope>
</reference>
<name>A0A8S3VL20_MYTED</name>
<sequence>MSLEDKRALKMMESTIAYEDGHFKLGLPWRNENVKLPKNLPLAHARLNQLHRKLSHDPKLHEMYTATVSDYIQKGYAKEVTDVSNESSHIWYLPHHPVTNEHKPGKLGWDNPIPKENEEEWIKWKSTLPEIENISILRCKRRWLREYLPTL</sequence>
<comment type="caution">
    <text evidence="1">The sequence shown here is derived from an EMBL/GenBank/DDBJ whole genome shotgun (WGS) entry which is preliminary data.</text>
</comment>
<gene>
    <name evidence="1" type="ORF">MEDL_65824</name>
</gene>
<organism evidence="1 2">
    <name type="scientific">Mytilus edulis</name>
    <name type="common">Blue mussel</name>
    <dbReference type="NCBI Taxonomy" id="6550"/>
    <lineage>
        <taxon>Eukaryota</taxon>
        <taxon>Metazoa</taxon>
        <taxon>Spiralia</taxon>
        <taxon>Lophotrochozoa</taxon>
        <taxon>Mollusca</taxon>
        <taxon>Bivalvia</taxon>
        <taxon>Autobranchia</taxon>
        <taxon>Pteriomorphia</taxon>
        <taxon>Mytilida</taxon>
        <taxon>Mytiloidea</taxon>
        <taxon>Mytilidae</taxon>
        <taxon>Mytilinae</taxon>
        <taxon>Mytilus</taxon>
    </lineage>
</organism>